<keyword evidence="3" id="KW-1185">Reference proteome</keyword>
<accession>A0A1L7WI39</accession>
<organism evidence="2 3">
    <name type="scientific">Phialocephala subalpina</name>
    <dbReference type="NCBI Taxonomy" id="576137"/>
    <lineage>
        <taxon>Eukaryota</taxon>
        <taxon>Fungi</taxon>
        <taxon>Dikarya</taxon>
        <taxon>Ascomycota</taxon>
        <taxon>Pezizomycotina</taxon>
        <taxon>Leotiomycetes</taxon>
        <taxon>Helotiales</taxon>
        <taxon>Mollisiaceae</taxon>
        <taxon>Phialocephala</taxon>
        <taxon>Phialocephala fortinii species complex</taxon>
    </lineage>
</organism>
<feature type="region of interest" description="Disordered" evidence="1">
    <location>
        <begin position="236"/>
        <end position="278"/>
    </location>
</feature>
<sequence>MPQSEFRIANMFSYQEKALSEFYRGISTFRDSFIEDGAILALEEFLKFITLVLVQNNLQPLCVANLRRGTILLPFCVQTQNFNEGSLWWPAFHTFLSNLVPLIHSLDSSFGSEHPAEYERANRYLENLRSSQLVGSRIDVRTGCFLSMRLSKNVALDPVPLTSSHSSPWTVVTLAGGYYYTAEKMKIPILQKYPDTPVVYGAPGDILTIRSGVSVGSGTFVGDRYQLENFLLPVTETDEANTEKSNETGGVDCKEESKDSGEGGGKRGSRAGRLATPS</sequence>
<name>A0A1L7WI39_9HELO</name>
<proteinExistence type="predicted"/>
<evidence type="ECO:0000313" key="3">
    <source>
        <dbReference type="Proteomes" id="UP000184330"/>
    </source>
</evidence>
<gene>
    <name evidence="2" type="ORF">PAC_02309</name>
</gene>
<reference evidence="2 3" key="1">
    <citation type="submission" date="2016-03" db="EMBL/GenBank/DDBJ databases">
        <authorList>
            <person name="Ploux O."/>
        </authorList>
    </citation>
    <scope>NUCLEOTIDE SEQUENCE [LARGE SCALE GENOMIC DNA]</scope>
    <source>
        <strain evidence="2 3">UAMH 11012</strain>
    </source>
</reference>
<feature type="compositionally biased region" description="Basic and acidic residues" evidence="1">
    <location>
        <begin position="241"/>
        <end position="265"/>
    </location>
</feature>
<protein>
    <submittedName>
        <fullName evidence="2">Uncharacterized protein</fullName>
    </submittedName>
</protein>
<evidence type="ECO:0000313" key="2">
    <source>
        <dbReference type="EMBL" id="CZR52432.1"/>
    </source>
</evidence>
<dbReference type="AlphaFoldDB" id="A0A1L7WI39"/>
<evidence type="ECO:0000256" key="1">
    <source>
        <dbReference type="SAM" id="MobiDB-lite"/>
    </source>
</evidence>
<dbReference type="EMBL" id="FJOG01000002">
    <property type="protein sequence ID" value="CZR52432.1"/>
    <property type="molecule type" value="Genomic_DNA"/>
</dbReference>
<dbReference type="Proteomes" id="UP000184330">
    <property type="component" value="Unassembled WGS sequence"/>
</dbReference>